<reference evidence="2 3" key="1">
    <citation type="submission" date="2022-11" db="EMBL/GenBank/DDBJ databases">
        <title>Whole genome sequence of Eschrichtius robustus ER-17-0199.</title>
        <authorList>
            <person name="Bruniche-Olsen A."/>
            <person name="Black A.N."/>
            <person name="Fields C.J."/>
            <person name="Walden K."/>
            <person name="Dewoody J.A."/>
        </authorList>
    </citation>
    <scope>NUCLEOTIDE SEQUENCE [LARGE SCALE GENOMIC DNA]</scope>
    <source>
        <strain evidence="2">ER-17-0199</strain>
        <tissue evidence="2">Blubber</tissue>
    </source>
</reference>
<feature type="compositionally biased region" description="Polar residues" evidence="1">
    <location>
        <begin position="49"/>
        <end position="59"/>
    </location>
</feature>
<organism evidence="2 3">
    <name type="scientific">Eschrichtius robustus</name>
    <name type="common">California gray whale</name>
    <name type="synonym">Eschrichtius gibbosus</name>
    <dbReference type="NCBI Taxonomy" id="9764"/>
    <lineage>
        <taxon>Eukaryota</taxon>
        <taxon>Metazoa</taxon>
        <taxon>Chordata</taxon>
        <taxon>Craniata</taxon>
        <taxon>Vertebrata</taxon>
        <taxon>Euteleostomi</taxon>
        <taxon>Mammalia</taxon>
        <taxon>Eutheria</taxon>
        <taxon>Laurasiatheria</taxon>
        <taxon>Artiodactyla</taxon>
        <taxon>Whippomorpha</taxon>
        <taxon>Cetacea</taxon>
        <taxon>Mysticeti</taxon>
        <taxon>Eschrichtiidae</taxon>
        <taxon>Eschrichtius</taxon>
    </lineage>
</organism>
<evidence type="ECO:0000313" key="2">
    <source>
        <dbReference type="EMBL" id="KAJ8792732.1"/>
    </source>
</evidence>
<feature type="region of interest" description="Disordered" evidence="1">
    <location>
        <begin position="49"/>
        <end position="75"/>
    </location>
</feature>
<dbReference type="AlphaFoldDB" id="A0AB34HMB0"/>
<dbReference type="GO" id="GO:0032039">
    <property type="term" value="C:integrator complex"/>
    <property type="evidence" value="ECO:0007669"/>
    <property type="project" value="InterPro"/>
</dbReference>
<accession>A0AB34HMB0</accession>
<sequence length="136" mass="13761">MLLPSYGPNSAVDLLGDWFLASPSPCLIPSEIAGGHPPPGDFIALGSKGQTTESKTASTLLKPAPSSLPSERKRDAAAALAGASALTGLTKRPKLSSTPPLSALGRLAEAAVAEKRAISPSIKEPSVVPIEGKVSP</sequence>
<dbReference type="GO" id="GO:0034474">
    <property type="term" value="P:U2 snRNA 3'-end processing"/>
    <property type="evidence" value="ECO:0007669"/>
    <property type="project" value="InterPro"/>
</dbReference>
<dbReference type="InterPro" id="IPR038902">
    <property type="entry name" value="INTS1"/>
</dbReference>
<dbReference type="PANTHER" id="PTHR21224:SF1">
    <property type="entry name" value="INTEGRATOR COMPLEX SUBUNIT 1"/>
    <property type="match status" value="1"/>
</dbReference>
<keyword evidence="3" id="KW-1185">Reference proteome</keyword>
<name>A0AB34HMB0_ESCRO</name>
<protein>
    <submittedName>
        <fullName evidence="2">Uncharacterized protein</fullName>
    </submittedName>
</protein>
<dbReference type="PANTHER" id="PTHR21224">
    <property type="entry name" value="INTEGRATOR COMPLEX SUBUNIT 1"/>
    <property type="match status" value="1"/>
</dbReference>
<evidence type="ECO:0000256" key="1">
    <source>
        <dbReference type="SAM" id="MobiDB-lite"/>
    </source>
</evidence>
<dbReference type="EMBL" id="JAIQCJ010001083">
    <property type="protein sequence ID" value="KAJ8792732.1"/>
    <property type="molecule type" value="Genomic_DNA"/>
</dbReference>
<proteinExistence type="predicted"/>
<evidence type="ECO:0000313" key="3">
    <source>
        <dbReference type="Proteomes" id="UP001159641"/>
    </source>
</evidence>
<dbReference type="Proteomes" id="UP001159641">
    <property type="component" value="Unassembled WGS sequence"/>
</dbReference>
<comment type="caution">
    <text evidence="2">The sequence shown here is derived from an EMBL/GenBank/DDBJ whole genome shotgun (WGS) entry which is preliminary data.</text>
</comment>
<gene>
    <name evidence="2" type="ORF">J1605_019552</name>
</gene>